<reference evidence="1" key="2">
    <citation type="submission" date="2022-06" db="UniProtKB">
        <authorList>
            <consortium name="EnsemblMetazoa"/>
        </authorList>
    </citation>
    <scope>IDENTIFICATION</scope>
    <source>
        <strain evidence="1">PS312</strain>
    </source>
</reference>
<reference evidence="2" key="1">
    <citation type="journal article" date="2008" name="Nat. Genet.">
        <title>The Pristionchus pacificus genome provides a unique perspective on nematode lifestyle and parasitism.</title>
        <authorList>
            <person name="Dieterich C."/>
            <person name="Clifton S.W."/>
            <person name="Schuster L.N."/>
            <person name="Chinwalla A."/>
            <person name="Delehaunty K."/>
            <person name="Dinkelacker I."/>
            <person name="Fulton L."/>
            <person name="Fulton R."/>
            <person name="Godfrey J."/>
            <person name="Minx P."/>
            <person name="Mitreva M."/>
            <person name="Roeseler W."/>
            <person name="Tian H."/>
            <person name="Witte H."/>
            <person name="Yang S.P."/>
            <person name="Wilson R.K."/>
            <person name="Sommer R.J."/>
        </authorList>
    </citation>
    <scope>NUCLEOTIDE SEQUENCE [LARGE SCALE GENOMIC DNA]</scope>
    <source>
        <strain evidence="2">PS312</strain>
    </source>
</reference>
<dbReference type="Proteomes" id="UP000005239">
    <property type="component" value="Unassembled WGS sequence"/>
</dbReference>
<keyword evidence="2" id="KW-1185">Reference proteome</keyword>
<name>A0A2A6BXQ2_PRIPA</name>
<dbReference type="EnsemblMetazoa" id="PPA05331.1">
    <property type="protein sequence ID" value="PPA05331.1"/>
    <property type="gene ID" value="WBGene00094885"/>
</dbReference>
<dbReference type="AlphaFoldDB" id="A0A2A6BXQ2"/>
<gene>
    <name evidence="1" type="primary">WBGene00094885</name>
</gene>
<organism evidence="1 2">
    <name type="scientific">Pristionchus pacificus</name>
    <name type="common">Parasitic nematode worm</name>
    <dbReference type="NCBI Taxonomy" id="54126"/>
    <lineage>
        <taxon>Eukaryota</taxon>
        <taxon>Metazoa</taxon>
        <taxon>Ecdysozoa</taxon>
        <taxon>Nematoda</taxon>
        <taxon>Chromadorea</taxon>
        <taxon>Rhabditida</taxon>
        <taxon>Rhabditina</taxon>
        <taxon>Diplogasteromorpha</taxon>
        <taxon>Diplogasteroidea</taxon>
        <taxon>Neodiplogasteridae</taxon>
        <taxon>Pristionchus</taxon>
    </lineage>
</organism>
<accession>A0A2A6BXQ2</accession>
<proteinExistence type="predicted"/>
<evidence type="ECO:0000313" key="1">
    <source>
        <dbReference type="EnsemblMetazoa" id="PPA05331.1"/>
    </source>
</evidence>
<sequence>MGKSCTVQIIELGQRSLLRILNRLSKKESDNLSFRIPAIKKEDPLSLRKSKCCEGKLTMLPITVWKMANIVILLLISALALGILVEAAPAATTREKRQFGYYDYGYGPYGPFGPGYGYSPGLVLAAGITGTVLNAKLQASLAYTFSAAGACLPRRLEDGPVSPSSRPPPASPSSYRPLSLPVDCASAASSFLTDLVVPEKGEKRAGLKL</sequence>
<protein>
    <submittedName>
        <fullName evidence="1">Uncharacterized protein</fullName>
    </submittedName>
</protein>
<evidence type="ECO:0000313" key="2">
    <source>
        <dbReference type="Proteomes" id="UP000005239"/>
    </source>
</evidence>
<accession>A0A8R1U694</accession>